<dbReference type="EMBL" id="JAATIP010000060">
    <property type="protein sequence ID" value="KAF4381580.1"/>
    <property type="molecule type" value="Genomic_DNA"/>
</dbReference>
<protein>
    <submittedName>
        <fullName evidence="3">Uncharacterized protein</fullName>
    </submittedName>
</protein>
<accession>A0A7J6HX83</accession>
<sequence>GLIWVGHPSLFFLVCQISYLFLSFSLFLSYGPLPLTPTYRPSQPFYFPLPTPFPLLPFFHISSSPLCRSRLWVIDYGC</sequence>
<name>A0A7J6HX83_CANSA</name>
<keyword evidence="1" id="KW-0812">Transmembrane</keyword>
<proteinExistence type="predicted"/>
<gene>
    <name evidence="2" type="ORF">F8388_021208</name>
    <name evidence="3" type="ORF">G4B88_021118</name>
</gene>
<keyword evidence="1" id="KW-0472">Membrane</keyword>
<evidence type="ECO:0000313" key="4">
    <source>
        <dbReference type="Proteomes" id="UP000525078"/>
    </source>
</evidence>
<evidence type="ECO:0000313" key="3">
    <source>
        <dbReference type="EMBL" id="KAF4399904.1"/>
    </source>
</evidence>
<feature type="non-terminal residue" evidence="3">
    <location>
        <position position="1"/>
    </location>
</feature>
<comment type="caution">
    <text evidence="3">The sequence shown here is derived from an EMBL/GenBank/DDBJ whole genome shotgun (WGS) entry which is preliminary data.</text>
</comment>
<feature type="transmembrane region" description="Helical" evidence="1">
    <location>
        <begin position="12"/>
        <end position="33"/>
    </location>
</feature>
<dbReference type="EMBL" id="JAATIQ010000020">
    <property type="protein sequence ID" value="KAF4399904.1"/>
    <property type="molecule type" value="Genomic_DNA"/>
</dbReference>
<dbReference type="AlphaFoldDB" id="A0A7J6HX83"/>
<organism evidence="3 5">
    <name type="scientific">Cannabis sativa</name>
    <name type="common">Hemp</name>
    <name type="synonym">Marijuana</name>
    <dbReference type="NCBI Taxonomy" id="3483"/>
    <lineage>
        <taxon>Eukaryota</taxon>
        <taxon>Viridiplantae</taxon>
        <taxon>Streptophyta</taxon>
        <taxon>Embryophyta</taxon>
        <taxon>Tracheophyta</taxon>
        <taxon>Spermatophyta</taxon>
        <taxon>Magnoliopsida</taxon>
        <taxon>eudicotyledons</taxon>
        <taxon>Gunneridae</taxon>
        <taxon>Pentapetalae</taxon>
        <taxon>rosids</taxon>
        <taxon>fabids</taxon>
        <taxon>Rosales</taxon>
        <taxon>Cannabaceae</taxon>
        <taxon>Cannabis</taxon>
    </lineage>
</organism>
<evidence type="ECO:0000256" key="1">
    <source>
        <dbReference type="SAM" id="Phobius"/>
    </source>
</evidence>
<evidence type="ECO:0000313" key="5">
    <source>
        <dbReference type="Proteomes" id="UP000583929"/>
    </source>
</evidence>
<evidence type="ECO:0000313" key="2">
    <source>
        <dbReference type="EMBL" id="KAF4381580.1"/>
    </source>
</evidence>
<keyword evidence="1" id="KW-1133">Transmembrane helix</keyword>
<reference evidence="4 5" key="1">
    <citation type="journal article" date="2020" name="bioRxiv">
        <title>Sequence and annotation of 42 cannabis genomes reveals extensive copy number variation in cannabinoid synthesis and pathogen resistance genes.</title>
        <authorList>
            <person name="Mckernan K.J."/>
            <person name="Helbert Y."/>
            <person name="Kane L.T."/>
            <person name="Ebling H."/>
            <person name="Zhang L."/>
            <person name="Liu B."/>
            <person name="Eaton Z."/>
            <person name="Mclaughlin S."/>
            <person name="Kingan S."/>
            <person name="Baybayan P."/>
            <person name="Concepcion G."/>
            <person name="Jordan M."/>
            <person name="Riva A."/>
            <person name="Barbazuk W."/>
            <person name="Harkins T."/>
        </authorList>
    </citation>
    <scope>NUCLEOTIDE SEQUENCE [LARGE SCALE GENOMIC DNA]</scope>
    <source>
        <strain evidence="4 5">cv. Jamaican Lion 4</strain>
        <strain evidence="3">Father</strain>
        <strain evidence="2">Mother</strain>
        <tissue evidence="3">Leaf</tissue>
    </source>
</reference>
<dbReference type="Proteomes" id="UP000525078">
    <property type="component" value="Unassembled WGS sequence"/>
</dbReference>
<dbReference type="Proteomes" id="UP000583929">
    <property type="component" value="Unassembled WGS sequence"/>
</dbReference>
<keyword evidence="5" id="KW-1185">Reference proteome</keyword>